<dbReference type="AlphaFoldDB" id="A0A6P5RJZ5"/>
<dbReference type="Proteomes" id="UP000515124">
    <property type="component" value="Unplaced"/>
</dbReference>
<organism evidence="2 3">
    <name type="scientific">Prunus avium</name>
    <name type="common">Cherry</name>
    <name type="synonym">Cerasus avium</name>
    <dbReference type="NCBI Taxonomy" id="42229"/>
    <lineage>
        <taxon>Eukaryota</taxon>
        <taxon>Viridiplantae</taxon>
        <taxon>Streptophyta</taxon>
        <taxon>Embryophyta</taxon>
        <taxon>Tracheophyta</taxon>
        <taxon>Spermatophyta</taxon>
        <taxon>Magnoliopsida</taxon>
        <taxon>eudicotyledons</taxon>
        <taxon>Gunneridae</taxon>
        <taxon>Pentapetalae</taxon>
        <taxon>rosids</taxon>
        <taxon>fabids</taxon>
        <taxon>Rosales</taxon>
        <taxon>Rosaceae</taxon>
        <taxon>Amygdaloideae</taxon>
        <taxon>Amygdaleae</taxon>
        <taxon>Prunus</taxon>
    </lineage>
</organism>
<keyword evidence="2" id="KW-1185">Reference proteome</keyword>
<proteinExistence type="predicted"/>
<evidence type="ECO:0000313" key="2">
    <source>
        <dbReference type="Proteomes" id="UP000515124"/>
    </source>
</evidence>
<dbReference type="SUPFAM" id="SSF56672">
    <property type="entry name" value="DNA/RNA polymerases"/>
    <property type="match status" value="1"/>
</dbReference>
<evidence type="ECO:0000313" key="3">
    <source>
        <dbReference type="RefSeq" id="XP_021803314.1"/>
    </source>
</evidence>
<sequence>MTPQEAWSGRKPSVDNFKVFGCIAYAHILDKQGHSDPITYDEAVKVKKWREAMDNEIKSIEKNHTWELTNLPKGKKTNGVKWLDVKSAFLHGNLQEEVYIDQPPAYEKKGEKEKVYRLKKALYGLKQAPRAWYSCIDAQFTKLGFYKCPFEHTLYVKTEG</sequence>
<evidence type="ECO:0000259" key="1">
    <source>
        <dbReference type="Pfam" id="PF07727"/>
    </source>
</evidence>
<dbReference type="InterPro" id="IPR013103">
    <property type="entry name" value="RVT_2"/>
</dbReference>
<dbReference type="RefSeq" id="XP_021803314.1">
    <property type="nucleotide sequence ID" value="XM_021947622.1"/>
</dbReference>
<reference evidence="3" key="1">
    <citation type="submission" date="2025-08" db="UniProtKB">
        <authorList>
            <consortium name="RefSeq"/>
        </authorList>
    </citation>
    <scope>IDENTIFICATION</scope>
</reference>
<accession>A0A6P5RJZ5</accession>
<dbReference type="GeneID" id="110747450"/>
<dbReference type="Pfam" id="PF07727">
    <property type="entry name" value="RVT_2"/>
    <property type="match status" value="1"/>
</dbReference>
<feature type="domain" description="Reverse transcriptase Ty1/copia-type" evidence="1">
    <location>
        <begin position="80"/>
        <end position="160"/>
    </location>
</feature>
<dbReference type="KEGG" id="pavi:110747450"/>
<dbReference type="InterPro" id="IPR043502">
    <property type="entry name" value="DNA/RNA_pol_sf"/>
</dbReference>
<protein>
    <submittedName>
        <fullName evidence="3">Uncharacterized protein LOC110747450</fullName>
    </submittedName>
</protein>
<gene>
    <name evidence="3" type="primary">LOC110747450</name>
</gene>
<name>A0A6P5RJZ5_PRUAV</name>
<feature type="non-terminal residue" evidence="3">
    <location>
        <position position="160"/>
    </location>
</feature>